<organism evidence="1 2">
    <name type="scientific">Bacillus pumilus</name>
    <name type="common">Bacillus mesentericus</name>
    <dbReference type="NCBI Taxonomy" id="1408"/>
    <lineage>
        <taxon>Bacteria</taxon>
        <taxon>Bacillati</taxon>
        <taxon>Bacillota</taxon>
        <taxon>Bacilli</taxon>
        <taxon>Bacillales</taxon>
        <taxon>Bacillaceae</taxon>
        <taxon>Bacillus</taxon>
    </lineage>
</organism>
<dbReference type="AlphaFoldDB" id="A0A2G8ITD0"/>
<name>A0A2G8ITD0_BACPU</name>
<dbReference type="RefSeq" id="WP_099727540.1">
    <property type="nucleotide sequence ID" value="NZ_PEKP01000012.1"/>
</dbReference>
<evidence type="ECO:0000313" key="2">
    <source>
        <dbReference type="Proteomes" id="UP000230768"/>
    </source>
</evidence>
<gene>
    <name evidence="1" type="ORF">CTV99_10660</name>
</gene>
<protein>
    <submittedName>
        <fullName evidence="1">Uncharacterized protein</fullName>
    </submittedName>
</protein>
<proteinExistence type="predicted"/>
<evidence type="ECO:0000313" key="1">
    <source>
        <dbReference type="EMBL" id="PIK26795.1"/>
    </source>
</evidence>
<sequence length="398" mass="45944">MSVKIIDSIMGSGKTTWAINKMNTASPSQKFVYITPFLDEVQRIKREVNSRTMIEPNSRNGEGTKLRSFKELIASGFDVVSTHALFKSADDELIGAIEEGNYTLILDEVMGVIDRVDIGKSDINALTTSGLIRVDENDQRVHWIDSGYDSGRFNDIKLLADSDNLYKFKNLFVWTFPPQVFSAFKETYVMTYLFDAQIQRCYFDLFGIDYQKFMILDNRLVNYNRSLENREAVFKLINIYDGPLNSIGEERFALSTNRLKTYSPKVISRIKNNLNNYLRNIKGAKGGDILWTTLKDKQRALSGAGFSRSYVEWNIRATNDYADRSVLAFIYNRFINPYEKVFFETPPRNITVDDDLLAVSDLLQWIWRSRVRNGQPIDLFLPSARMRNLLLSWANYEI</sequence>
<dbReference type="EMBL" id="PEKP01000012">
    <property type="protein sequence ID" value="PIK26795.1"/>
    <property type="molecule type" value="Genomic_DNA"/>
</dbReference>
<comment type="caution">
    <text evidence="1">The sequence shown here is derived from an EMBL/GenBank/DDBJ whole genome shotgun (WGS) entry which is preliminary data.</text>
</comment>
<accession>A0A2G8ITD0</accession>
<dbReference type="Proteomes" id="UP000230768">
    <property type="component" value="Unassembled WGS sequence"/>
</dbReference>
<reference evidence="1 2" key="1">
    <citation type="submission" date="2017-11" db="EMBL/GenBank/DDBJ databases">
        <title>Draft genome sequence of Bacillus pumilus 51_5il from lake Gorkoye (Russia: Novosibirsk region).</title>
        <authorList>
            <person name="Shipova A.A."/>
            <person name="Rozanov A.S."/>
            <person name="Bryanskaya A.V."/>
            <person name="Peltek S.E."/>
        </authorList>
    </citation>
    <scope>NUCLEOTIDE SEQUENCE [LARGE SCALE GENOMIC DNA]</scope>
    <source>
        <strain evidence="1 2">51_5il</strain>
    </source>
</reference>